<gene>
    <name evidence="8" type="primary">TPHA0D01370</name>
    <name evidence="8" type="ordered locus">TPHA_0D01370</name>
</gene>
<dbReference type="RefSeq" id="XP_003685212.1">
    <property type="nucleotide sequence ID" value="XM_003685164.1"/>
</dbReference>
<reference evidence="8 9" key="1">
    <citation type="journal article" date="2011" name="Proc. Natl. Acad. Sci. U.S.A.">
        <title>Evolutionary erosion of yeast sex chromosomes by mating-type switching accidents.</title>
        <authorList>
            <person name="Gordon J.L."/>
            <person name="Armisen D."/>
            <person name="Proux-Wera E."/>
            <person name="Oheigeartaigh S.S."/>
            <person name="Byrne K.P."/>
            <person name="Wolfe K.H."/>
        </authorList>
    </citation>
    <scope>NUCLEOTIDE SEQUENCE [LARGE SCALE GENOMIC DNA]</scope>
    <source>
        <strain evidence="9">ATCC 24235 / CBS 4417 / NBRC 1672 / NRRL Y-8282 / UCD 70-5</strain>
    </source>
</reference>
<dbReference type="HOGENOM" id="CLU_121102_0_0_1"/>
<evidence type="ECO:0000256" key="5">
    <source>
        <dbReference type="ARBA" id="ARBA00022927"/>
    </source>
</evidence>
<organism evidence="8 9">
    <name type="scientific">Tetrapisispora phaffii (strain ATCC 24235 / CBS 4417 / NBRC 1672 / NRRL Y-8282 / UCD 70-5)</name>
    <name type="common">Yeast</name>
    <name type="synonym">Fabospora phaffii</name>
    <dbReference type="NCBI Taxonomy" id="1071381"/>
    <lineage>
        <taxon>Eukaryota</taxon>
        <taxon>Fungi</taxon>
        <taxon>Dikarya</taxon>
        <taxon>Ascomycota</taxon>
        <taxon>Saccharomycotina</taxon>
        <taxon>Saccharomycetes</taxon>
        <taxon>Saccharomycetales</taxon>
        <taxon>Saccharomycetaceae</taxon>
        <taxon>Tetrapisispora</taxon>
    </lineage>
</organism>
<dbReference type="GeneID" id="11534422"/>
<dbReference type="Pfam" id="PF18388">
    <property type="entry name" value="ATG29_N"/>
    <property type="match status" value="1"/>
</dbReference>
<keyword evidence="4" id="KW-0813">Transport</keyword>
<sequence length="238" mass="27141">MNNQNTIVYVRLKGKTPPGGLKVSKPFEWNAKKDDQLWQIVSSKEAETQELDVNWEQLGQIFEDVPEKYLKQRTYSLISSKLKKLDHLKQKVNKIIDSKGSKIIDLEAQRTNLQISQYISNKNIVDHQEEIPADEVSESKHGMKTNSANSSLNGAMYMHYMNEDKLDKDDMYGEVISKLQTSKILENNFPIKFKNKLKLEDSGSIFENENEISSSLSVSASALEEALLDRLPSNINDT</sequence>
<feature type="domain" description="Atg29 N-terminal" evidence="7">
    <location>
        <begin position="7"/>
        <end position="63"/>
    </location>
</feature>
<dbReference type="GO" id="GO:0015031">
    <property type="term" value="P:protein transport"/>
    <property type="evidence" value="ECO:0007669"/>
    <property type="project" value="UniProtKB-KW"/>
</dbReference>
<dbReference type="Gene3D" id="1.10.10.2570">
    <property type="match status" value="1"/>
</dbReference>
<dbReference type="OrthoDB" id="21072at2759"/>
<protein>
    <recommendedName>
        <fullName evidence="3">Autophagy-related protein 29</fullName>
    </recommendedName>
</protein>
<dbReference type="InterPro" id="IPR039113">
    <property type="entry name" value="ATG29"/>
</dbReference>
<keyword evidence="5" id="KW-0653">Protein transport</keyword>
<dbReference type="eggNOG" id="ENOG502S1W0">
    <property type="taxonomic scope" value="Eukaryota"/>
</dbReference>
<evidence type="ECO:0000256" key="3">
    <source>
        <dbReference type="ARBA" id="ARBA00013784"/>
    </source>
</evidence>
<keyword evidence="9" id="KW-1185">Reference proteome</keyword>
<dbReference type="GO" id="GO:0000045">
    <property type="term" value="P:autophagosome assembly"/>
    <property type="evidence" value="ECO:0007669"/>
    <property type="project" value="InterPro"/>
</dbReference>
<dbReference type="PANTHER" id="PTHR40012">
    <property type="entry name" value="AUTOPHAGY-RELATED PROTEIN 29"/>
    <property type="match status" value="1"/>
</dbReference>
<dbReference type="KEGG" id="tpf:TPHA_0D01370"/>
<keyword evidence="6" id="KW-0072">Autophagy</keyword>
<evidence type="ECO:0000256" key="6">
    <source>
        <dbReference type="ARBA" id="ARBA00023006"/>
    </source>
</evidence>
<name>G8BSF7_TETPH</name>
<dbReference type="STRING" id="1071381.G8BSF7"/>
<dbReference type="EMBL" id="HE612859">
    <property type="protein sequence ID" value="CCE62778.1"/>
    <property type="molecule type" value="Genomic_DNA"/>
</dbReference>
<evidence type="ECO:0000256" key="4">
    <source>
        <dbReference type="ARBA" id="ARBA00022448"/>
    </source>
</evidence>
<accession>G8BSF7</accession>
<dbReference type="InterPro" id="IPR039362">
    <property type="entry name" value="ATG29_sf"/>
</dbReference>
<evidence type="ECO:0000259" key="7">
    <source>
        <dbReference type="Pfam" id="PF18388"/>
    </source>
</evidence>
<dbReference type="GO" id="GO:0000407">
    <property type="term" value="C:phagophore assembly site"/>
    <property type="evidence" value="ECO:0007669"/>
    <property type="project" value="UniProtKB-SubCell"/>
</dbReference>
<comment type="subcellular location">
    <subcellularLocation>
        <location evidence="1">Preautophagosomal structure</location>
    </subcellularLocation>
</comment>
<evidence type="ECO:0000256" key="2">
    <source>
        <dbReference type="ARBA" id="ARBA00010082"/>
    </source>
</evidence>
<dbReference type="PANTHER" id="PTHR40012:SF1">
    <property type="entry name" value="AUTOPHAGY-RELATED PROTEIN 29"/>
    <property type="match status" value="1"/>
</dbReference>
<evidence type="ECO:0000256" key="1">
    <source>
        <dbReference type="ARBA" id="ARBA00004329"/>
    </source>
</evidence>
<dbReference type="Proteomes" id="UP000005666">
    <property type="component" value="Chromosome 4"/>
</dbReference>
<evidence type="ECO:0000313" key="9">
    <source>
        <dbReference type="Proteomes" id="UP000005666"/>
    </source>
</evidence>
<evidence type="ECO:0000313" key="8">
    <source>
        <dbReference type="EMBL" id="CCE62778.1"/>
    </source>
</evidence>
<dbReference type="AlphaFoldDB" id="G8BSF7"/>
<comment type="similarity">
    <text evidence="2">Belongs to the ATG29 family.</text>
</comment>
<proteinExistence type="inferred from homology"/>
<dbReference type="InterPro" id="IPR040666">
    <property type="entry name" value="Atg29_N"/>
</dbReference>